<dbReference type="EMBL" id="JAKUDL010000001">
    <property type="protein sequence ID" value="MCH4293496.1"/>
    <property type="molecule type" value="Genomic_DNA"/>
</dbReference>
<dbReference type="AlphaFoldDB" id="A0AAJ1EZ00"/>
<dbReference type="RefSeq" id="WP_240590012.1">
    <property type="nucleotide sequence ID" value="NZ_JAKUDL010000001.1"/>
</dbReference>
<name>A0AAJ1EZ00_9GAMM</name>
<reference evidence="2 3" key="1">
    <citation type="submission" date="2022-02" db="EMBL/GenBank/DDBJ databases">
        <title>The genome sequence of Shewanella sp. 3B26.</title>
        <authorList>
            <person name="Du J."/>
        </authorList>
    </citation>
    <scope>NUCLEOTIDE SEQUENCE [LARGE SCALE GENOMIC DNA]</scope>
    <source>
        <strain evidence="2 3">3B26</strain>
    </source>
</reference>
<protein>
    <submittedName>
        <fullName evidence="2">Transporter substrate-binding domain-containing protein</fullName>
    </submittedName>
</protein>
<dbReference type="Gene3D" id="3.40.190.10">
    <property type="entry name" value="Periplasmic binding protein-like II"/>
    <property type="match status" value="2"/>
</dbReference>
<dbReference type="SUPFAM" id="SSF53850">
    <property type="entry name" value="Periplasmic binding protein-like II"/>
    <property type="match status" value="1"/>
</dbReference>
<dbReference type="Proteomes" id="UP001297581">
    <property type="component" value="Unassembled WGS sequence"/>
</dbReference>
<gene>
    <name evidence="2" type="ORF">MJ923_04160</name>
</gene>
<organism evidence="2 3">
    <name type="scientific">Shewanella zhuhaiensis</name>
    <dbReference type="NCBI Taxonomy" id="2919576"/>
    <lineage>
        <taxon>Bacteria</taxon>
        <taxon>Pseudomonadati</taxon>
        <taxon>Pseudomonadota</taxon>
        <taxon>Gammaproteobacteria</taxon>
        <taxon>Alteromonadales</taxon>
        <taxon>Shewanellaceae</taxon>
        <taxon>Shewanella</taxon>
    </lineage>
</organism>
<evidence type="ECO:0000313" key="2">
    <source>
        <dbReference type="EMBL" id="MCH4293496.1"/>
    </source>
</evidence>
<keyword evidence="3" id="KW-1185">Reference proteome</keyword>
<feature type="signal peptide" evidence="1">
    <location>
        <begin position="1"/>
        <end position="20"/>
    </location>
</feature>
<keyword evidence="1" id="KW-0732">Signal</keyword>
<proteinExistence type="predicted"/>
<feature type="chain" id="PRO_5042502039" evidence="1">
    <location>
        <begin position="21"/>
        <end position="248"/>
    </location>
</feature>
<comment type="caution">
    <text evidence="2">The sequence shown here is derived from an EMBL/GenBank/DDBJ whole genome shotgun (WGS) entry which is preliminary data.</text>
</comment>
<sequence length="248" mass="28231">MILRASVVIVLFCAFGVCSAEMRACVDEFPPYQSLEPKPHGDNIIALMKLAELIDHQPVFVPSPNFARCLHMLDTGRVDIVAGIINSEHRDQRWMLLPYRQDARYVFLHRPGTEPVRRYEDLRGQRIAVSRNTLYFERFDEDKQLQREVVSDLPTGVRMLLADRVGLVIAPENALPFLASQFSGFHEAVRVSEFGVQPERIIHFAVSRRHKLAISNNELATLADKAYHDGVFERAIFGEPIPIAPQNK</sequence>
<accession>A0AAJ1EZ00</accession>
<evidence type="ECO:0000313" key="3">
    <source>
        <dbReference type="Proteomes" id="UP001297581"/>
    </source>
</evidence>
<evidence type="ECO:0000256" key="1">
    <source>
        <dbReference type="SAM" id="SignalP"/>
    </source>
</evidence>